<dbReference type="EMBL" id="FTMK01000012">
    <property type="protein sequence ID" value="SIQ70722.1"/>
    <property type="molecule type" value="Genomic_DNA"/>
</dbReference>
<feature type="signal peptide" evidence="1">
    <location>
        <begin position="1"/>
        <end position="17"/>
    </location>
</feature>
<dbReference type="GO" id="GO:0044780">
    <property type="term" value="P:bacterial-type flagellum assembly"/>
    <property type="evidence" value="ECO:0007669"/>
    <property type="project" value="InterPro"/>
</dbReference>
<keyword evidence="3" id="KW-0966">Cell projection</keyword>
<accession>A0A1N6UYW0</accession>
<keyword evidence="1" id="KW-1005">Bacterial flagellum biogenesis</keyword>
<dbReference type="CDD" id="cd11614">
    <property type="entry name" value="SAF_CpaB_FlgA_like"/>
    <property type="match status" value="1"/>
</dbReference>
<protein>
    <recommendedName>
        <fullName evidence="1">Flagella basal body P-ring formation protein FlgA</fullName>
    </recommendedName>
</protein>
<dbReference type="PANTHER" id="PTHR36307:SF1">
    <property type="entry name" value="FLAGELLA BASAL BODY P-RING FORMATION PROTEIN FLGA"/>
    <property type="match status" value="1"/>
</dbReference>
<dbReference type="Pfam" id="PF13144">
    <property type="entry name" value="ChapFlgA"/>
    <property type="match status" value="1"/>
</dbReference>
<keyword evidence="3" id="KW-0282">Flagellum</keyword>
<dbReference type="PANTHER" id="PTHR36307">
    <property type="entry name" value="FLAGELLA BASAL BODY P-RING FORMATION PROTEIN FLGA"/>
    <property type="match status" value="1"/>
</dbReference>
<feature type="domain" description="Flagella basal body P-ring formation protein FlgA SAF" evidence="2">
    <location>
        <begin position="20"/>
        <end position="135"/>
    </location>
</feature>
<dbReference type="SUPFAM" id="SSF51269">
    <property type="entry name" value="AFP III-like domain"/>
    <property type="match status" value="1"/>
</dbReference>
<feature type="chain" id="PRO_5011816596" description="Flagella basal body P-ring formation protein FlgA" evidence="1">
    <location>
        <begin position="18"/>
        <end position="138"/>
    </location>
</feature>
<evidence type="ECO:0000256" key="1">
    <source>
        <dbReference type="RuleBase" id="RU362063"/>
    </source>
</evidence>
<dbReference type="GO" id="GO:0042597">
    <property type="term" value="C:periplasmic space"/>
    <property type="evidence" value="ECO:0007669"/>
    <property type="project" value="UniProtKB-SubCell"/>
</dbReference>
<reference evidence="3 4" key="1">
    <citation type="submission" date="2017-01" db="EMBL/GenBank/DDBJ databases">
        <authorList>
            <person name="Varghese N."/>
            <person name="Submissions S."/>
        </authorList>
    </citation>
    <scope>NUCLEOTIDE SEQUENCE [LARGE SCALE GENOMIC DNA]</scope>
    <source>
        <strain evidence="3 4">ATCC 700171</strain>
    </source>
</reference>
<evidence type="ECO:0000259" key="2">
    <source>
        <dbReference type="Pfam" id="PF13144"/>
    </source>
</evidence>
<keyword evidence="1" id="KW-0574">Periplasm</keyword>
<dbReference type="RefSeq" id="WP_149765819.1">
    <property type="nucleotide sequence ID" value="NZ_FTMK01000012.1"/>
</dbReference>
<gene>
    <name evidence="3" type="ORF">SAMN05421641_11282</name>
</gene>
<comment type="similarity">
    <text evidence="1">Belongs to the FlgA family.</text>
</comment>
<comment type="subcellular location">
    <subcellularLocation>
        <location evidence="1">Periplasm</location>
    </subcellularLocation>
</comment>
<keyword evidence="1" id="KW-0732">Signal</keyword>
<keyword evidence="3" id="KW-0969">Cilium</keyword>
<dbReference type="Gene3D" id="2.30.30.760">
    <property type="match status" value="1"/>
</dbReference>
<dbReference type="OrthoDB" id="7619725at2"/>
<evidence type="ECO:0000313" key="3">
    <source>
        <dbReference type="EMBL" id="SIQ70722.1"/>
    </source>
</evidence>
<dbReference type="InterPro" id="IPR017585">
    <property type="entry name" value="SAF_FlgA"/>
</dbReference>
<dbReference type="InterPro" id="IPR039246">
    <property type="entry name" value="Flagellar_FlgA"/>
</dbReference>
<dbReference type="InterPro" id="IPR036732">
    <property type="entry name" value="AFP_Neu5c_C_sf"/>
</dbReference>
<proteinExistence type="inferred from homology"/>
<dbReference type="NCBIfam" id="TIGR03170">
    <property type="entry name" value="flgA_cterm"/>
    <property type="match status" value="1"/>
</dbReference>
<evidence type="ECO:0000313" key="4">
    <source>
        <dbReference type="Proteomes" id="UP000323956"/>
    </source>
</evidence>
<comment type="function">
    <text evidence="1">Involved in the assembly process of the P-ring formation. It may associate with FlgF on the rod constituting a structure essential for the P-ring assembly or may act as a modulator protein for the P-ring assembly.</text>
</comment>
<dbReference type="AlphaFoldDB" id="A0A1N6UYW0"/>
<dbReference type="Proteomes" id="UP000323956">
    <property type="component" value="Unassembled WGS sequence"/>
</dbReference>
<name>A0A1N6UYW0_9RHOB</name>
<organism evidence="3 4">
    <name type="scientific">Paracoccus thiocyanatus</name>
    <dbReference type="NCBI Taxonomy" id="34006"/>
    <lineage>
        <taxon>Bacteria</taxon>
        <taxon>Pseudomonadati</taxon>
        <taxon>Pseudomonadota</taxon>
        <taxon>Alphaproteobacteria</taxon>
        <taxon>Rhodobacterales</taxon>
        <taxon>Paracoccaceae</taxon>
        <taxon>Paracoccus</taxon>
    </lineage>
</organism>
<sequence length="138" mass="14529">MRWLVLLLGLLPHWAWAGQVIANQTLPAGTVIAATDVSPAGDEPGGAGDVAQVVGQQLRVMVYQGRRIDPSALTAPTLVGRNQIVTLTYERSALRIEAEGRALSAGSVGQIVRVMNNASRVTVSGRVAPDGTVIVQQH</sequence>